<organism evidence="1 2">
    <name type="scientific">Tepidimonas fonticaldi</name>
    <dbReference type="NCBI Taxonomy" id="1101373"/>
    <lineage>
        <taxon>Bacteria</taxon>
        <taxon>Pseudomonadati</taxon>
        <taxon>Pseudomonadota</taxon>
        <taxon>Betaproteobacteria</taxon>
        <taxon>Burkholderiales</taxon>
        <taxon>Tepidimonas</taxon>
    </lineage>
</organism>
<comment type="caution">
    <text evidence="1">The sequence shown here is derived from an EMBL/GenBank/DDBJ whole genome shotgun (WGS) entry which is preliminary data.</text>
</comment>
<dbReference type="EMBL" id="VJOO01000024">
    <property type="protein sequence ID" value="TSE35689.1"/>
    <property type="molecule type" value="Genomic_DNA"/>
</dbReference>
<sequence length="180" mass="19360">MNPWTRRALVVPIVLLLAIAAAVAGVATWLLQRYQTGLQILEPRIERLAGVVEAGGDIQAQLEQATQQVGPWLHPAGPNVSTEVQQRLRALIDGAGLTSVALQAAEPDASGPVTRVRISATLTGPWPAAVRLLQTLQQQRPAFWVQSLSVLREGRDAPTEPQTVRLTLQIDAPVVREAAP</sequence>
<evidence type="ECO:0000313" key="1">
    <source>
        <dbReference type="EMBL" id="TSE35689.1"/>
    </source>
</evidence>
<reference evidence="1 2" key="1">
    <citation type="submission" date="2019-07" db="EMBL/GenBank/DDBJ databases">
        <title>Tepidimonas fonticaldi AT-A2 draft genome.</title>
        <authorList>
            <person name="Da Costa M.S."/>
            <person name="Froufe H.J.C."/>
            <person name="Egas C."/>
            <person name="Albuquerque L."/>
        </authorList>
    </citation>
    <scope>NUCLEOTIDE SEQUENCE [LARGE SCALE GENOMIC DNA]</scope>
    <source>
        <strain evidence="1 2">AT-A2</strain>
    </source>
</reference>
<dbReference type="InterPro" id="IPR034756">
    <property type="entry name" value="T2SSM_b"/>
</dbReference>
<dbReference type="Pfam" id="PF10741">
    <property type="entry name" value="T2SSM_b"/>
    <property type="match status" value="1"/>
</dbReference>
<dbReference type="Proteomes" id="UP000316388">
    <property type="component" value="Unassembled WGS sequence"/>
</dbReference>
<dbReference type="AlphaFoldDB" id="A0A554XIS6"/>
<accession>A0A554XIS6</accession>
<dbReference type="RefSeq" id="WP_143969497.1">
    <property type="nucleotide sequence ID" value="NZ_VJOO01000024.1"/>
</dbReference>
<proteinExistence type="predicted"/>
<evidence type="ECO:0000313" key="2">
    <source>
        <dbReference type="Proteomes" id="UP000316388"/>
    </source>
</evidence>
<protein>
    <submittedName>
        <fullName evidence="1">Type II secretion system (T2SS), protein M subtype b</fullName>
    </submittedName>
</protein>
<dbReference type="NCBIfam" id="NF040576">
    <property type="entry name" value="T2SS_GspM_XpsM"/>
    <property type="match status" value="1"/>
</dbReference>
<gene>
    <name evidence="1" type="ORF">Tfont_02200</name>
</gene>
<name>A0A554XIS6_9BURK</name>